<keyword evidence="5" id="KW-1185">Reference proteome</keyword>
<evidence type="ECO:0000313" key="4">
    <source>
        <dbReference type="EMBL" id="KAF5649078.1"/>
    </source>
</evidence>
<gene>
    <name evidence="4" type="ORF">FTJAE_1074</name>
</gene>
<feature type="region of interest" description="Disordered" evidence="1">
    <location>
        <begin position="41"/>
        <end position="118"/>
    </location>
</feature>
<dbReference type="Proteomes" id="UP000530670">
    <property type="component" value="Unassembled WGS sequence"/>
</dbReference>
<proteinExistence type="predicted"/>
<organism evidence="4 5">
    <name type="scientific">Fusarium tjaetaba</name>
    <dbReference type="NCBI Taxonomy" id="1567544"/>
    <lineage>
        <taxon>Eukaryota</taxon>
        <taxon>Fungi</taxon>
        <taxon>Dikarya</taxon>
        <taxon>Ascomycota</taxon>
        <taxon>Pezizomycotina</taxon>
        <taxon>Sordariomycetes</taxon>
        <taxon>Hypocreomycetidae</taxon>
        <taxon>Hypocreales</taxon>
        <taxon>Nectriaceae</taxon>
        <taxon>Fusarium</taxon>
        <taxon>Fusarium fujikuroi species complex</taxon>
    </lineage>
</organism>
<dbReference type="InterPro" id="IPR056634">
    <property type="entry name" value="DUF7732"/>
</dbReference>
<name>A0A8H5SCC7_9HYPO</name>
<dbReference type="PANTHER" id="PTHR42091">
    <property type="entry name" value="CONSERVED GLYCINE-RICH PROTEIN (AFU_ORTHOLOGUE AFUA_7G02440)"/>
    <property type="match status" value="1"/>
</dbReference>
<feature type="chain" id="PRO_5034442076" description="DUF7732 domain-containing protein" evidence="2">
    <location>
        <begin position="19"/>
        <end position="275"/>
    </location>
</feature>
<feature type="compositionally biased region" description="Gly residues" evidence="1">
    <location>
        <begin position="73"/>
        <end position="83"/>
    </location>
</feature>
<dbReference type="AlphaFoldDB" id="A0A8H5SCC7"/>
<evidence type="ECO:0000259" key="3">
    <source>
        <dbReference type="Pfam" id="PF24866"/>
    </source>
</evidence>
<accession>A0A8H5SCC7</accession>
<reference evidence="4 5" key="1">
    <citation type="submission" date="2020-05" db="EMBL/GenBank/DDBJ databases">
        <title>Identification and distribution of gene clusters putatively required for synthesis of sphingolipid metabolism inhibitors in phylogenetically diverse species of the filamentous fungus Fusarium.</title>
        <authorList>
            <person name="Kim H.-S."/>
            <person name="Busman M."/>
            <person name="Brown D.W."/>
            <person name="Divon H."/>
            <person name="Uhlig S."/>
            <person name="Proctor R.H."/>
        </authorList>
    </citation>
    <scope>NUCLEOTIDE SEQUENCE [LARGE SCALE GENOMIC DNA]</scope>
    <source>
        <strain evidence="4 5">NRRL 66243</strain>
    </source>
</reference>
<feature type="compositionally biased region" description="Low complexity" evidence="1">
    <location>
        <begin position="57"/>
        <end position="72"/>
    </location>
</feature>
<protein>
    <recommendedName>
        <fullName evidence="3">DUF7732 domain-containing protein</fullName>
    </recommendedName>
</protein>
<feature type="signal peptide" evidence="2">
    <location>
        <begin position="1"/>
        <end position="18"/>
    </location>
</feature>
<evidence type="ECO:0000256" key="1">
    <source>
        <dbReference type="SAM" id="MobiDB-lite"/>
    </source>
</evidence>
<comment type="caution">
    <text evidence="4">The sequence shown here is derived from an EMBL/GenBank/DDBJ whole genome shotgun (WGS) entry which is preliminary data.</text>
</comment>
<feature type="domain" description="DUF7732" evidence="3">
    <location>
        <begin position="109"/>
        <end position="231"/>
    </location>
</feature>
<dbReference type="GeneID" id="59295881"/>
<keyword evidence="2" id="KW-0732">Signal</keyword>
<evidence type="ECO:0000256" key="2">
    <source>
        <dbReference type="SAM" id="SignalP"/>
    </source>
</evidence>
<dbReference type="OrthoDB" id="5425547at2759"/>
<evidence type="ECO:0000313" key="5">
    <source>
        <dbReference type="Proteomes" id="UP000530670"/>
    </source>
</evidence>
<dbReference type="PANTHER" id="PTHR42091:SF1">
    <property type="entry name" value="CONSERVED GLYCINE-RICH PROTEIN (AFU_ORTHOLOGUE AFUA_7G02440)"/>
    <property type="match status" value="1"/>
</dbReference>
<dbReference type="EMBL" id="JAAQRI010000023">
    <property type="protein sequence ID" value="KAF5649078.1"/>
    <property type="molecule type" value="Genomic_DNA"/>
</dbReference>
<dbReference type="RefSeq" id="XP_037211759.1">
    <property type="nucleotide sequence ID" value="XM_037343611.1"/>
</dbReference>
<dbReference type="Pfam" id="PF24866">
    <property type="entry name" value="DUF7732"/>
    <property type="match status" value="1"/>
</dbReference>
<sequence>MRPDVAVVLPTLFVSAVASVIDGPRPIKRIENEPRTRELELYKRRGGGHGGGGGSRGSSWSGSRGGSSSDGSSGTGSGSGGSSSGSSSNRGGSGYVPGAGPQPSVAGQYYPGGSSKPYRSGSRSPGGIVPFSLAGAALAFWPGLWLYGVYIYPYPYQYHYYNYTSWEYEDRDILCGCSKYEECACDYNNNTAFFDDLLGGGYYGYYESIIDVVDVNGTMTILINGTLPNGTRLPSDGASENTPENGPENAAMRRFSEDLGWWSAVAVVMATVYVV</sequence>